<name>A0A452GFM8_9SAUR</name>
<reference evidence="2" key="1">
    <citation type="journal article" date="2017" name="PLoS ONE">
        <title>The Agassiz's desert tortoise genome provides a resource for the conservation of a threatened species.</title>
        <authorList>
            <person name="Tollis M."/>
            <person name="DeNardo D.F."/>
            <person name="Cornelius J.A."/>
            <person name="Dolby G.A."/>
            <person name="Edwards T."/>
            <person name="Henen B.T."/>
            <person name="Karl A.E."/>
            <person name="Murphy R.W."/>
            <person name="Kusumi K."/>
        </authorList>
    </citation>
    <scope>NUCLEOTIDE SEQUENCE [LARGE SCALE GENOMIC DNA]</scope>
</reference>
<proteinExistence type="predicted"/>
<sequence>MPLAQLGDPWPNMELVQLDTEVRRGRRTGNLGGSGIQPPRTLLAPGCWGPCRGGGSPLL</sequence>
<reference evidence="1" key="2">
    <citation type="submission" date="2025-08" db="UniProtKB">
        <authorList>
            <consortium name="Ensembl"/>
        </authorList>
    </citation>
    <scope>IDENTIFICATION</scope>
</reference>
<evidence type="ECO:0000313" key="2">
    <source>
        <dbReference type="Proteomes" id="UP000291020"/>
    </source>
</evidence>
<organism evidence="1 2">
    <name type="scientific">Gopherus agassizii</name>
    <name type="common">Agassiz's desert tortoise</name>
    <dbReference type="NCBI Taxonomy" id="38772"/>
    <lineage>
        <taxon>Eukaryota</taxon>
        <taxon>Metazoa</taxon>
        <taxon>Chordata</taxon>
        <taxon>Craniata</taxon>
        <taxon>Vertebrata</taxon>
        <taxon>Euteleostomi</taxon>
        <taxon>Archelosauria</taxon>
        <taxon>Testudinata</taxon>
        <taxon>Testudines</taxon>
        <taxon>Cryptodira</taxon>
        <taxon>Durocryptodira</taxon>
        <taxon>Testudinoidea</taxon>
        <taxon>Testudinidae</taxon>
        <taxon>Gopherus</taxon>
    </lineage>
</organism>
<dbReference type="Proteomes" id="UP000291020">
    <property type="component" value="Unassembled WGS sequence"/>
</dbReference>
<evidence type="ECO:0000313" key="1">
    <source>
        <dbReference type="Ensembl" id="ENSGAGP00000000373.1"/>
    </source>
</evidence>
<keyword evidence="2" id="KW-1185">Reference proteome</keyword>
<protein>
    <submittedName>
        <fullName evidence="1">Uncharacterized protein</fullName>
    </submittedName>
</protein>
<accession>A0A452GFM8</accession>
<reference evidence="1" key="3">
    <citation type="submission" date="2025-09" db="UniProtKB">
        <authorList>
            <consortium name="Ensembl"/>
        </authorList>
    </citation>
    <scope>IDENTIFICATION</scope>
</reference>
<dbReference type="AlphaFoldDB" id="A0A452GFM8"/>
<dbReference type="Ensembl" id="ENSGAGT00000000418.1">
    <property type="protein sequence ID" value="ENSGAGP00000000373.1"/>
    <property type="gene ID" value="ENSGAGG00000000315.1"/>
</dbReference>